<feature type="compositionally biased region" description="Polar residues" evidence="1">
    <location>
        <begin position="1"/>
        <end position="13"/>
    </location>
</feature>
<name>A0A6L2J2W5_TANCI</name>
<evidence type="ECO:0000256" key="1">
    <source>
        <dbReference type="SAM" id="MobiDB-lite"/>
    </source>
</evidence>
<protein>
    <submittedName>
        <fullName evidence="2">Uncharacterized protein</fullName>
    </submittedName>
</protein>
<accession>A0A6L2J2W5</accession>
<dbReference type="EMBL" id="BKCJ010000243">
    <property type="protein sequence ID" value="GEU31358.1"/>
    <property type="molecule type" value="Genomic_DNA"/>
</dbReference>
<organism evidence="2">
    <name type="scientific">Tanacetum cinerariifolium</name>
    <name type="common">Dalmatian daisy</name>
    <name type="synonym">Chrysanthemum cinerariifolium</name>
    <dbReference type="NCBI Taxonomy" id="118510"/>
    <lineage>
        <taxon>Eukaryota</taxon>
        <taxon>Viridiplantae</taxon>
        <taxon>Streptophyta</taxon>
        <taxon>Embryophyta</taxon>
        <taxon>Tracheophyta</taxon>
        <taxon>Spermatophyta</taxon>
        <taxon>Magnoliopsida</taxon>
        <taxon>eudicotyledons</taxon>
        <taxon>Gunneridae</taxon>
        <taxon>Pentapetalae</taxon>
        <taxon>asterids</taxon>
        <taxon>campanulids</taxon>
        <taxon>Asterales</taxon>
        <taxon>Asteraceae</taxon>
        <taxon>Asteroideae</taxon>
        <taxon>Anthemideae</taxon>
        <taxon>Anthemidinae</taxon>
        <taxon>Tanacetum</taxon>
    </lineage>
</organism>
<sequence length="273" mass="31594">MVTSLNKNASKSSPTKRETTRRDESDEISSRQNVVRDLYGTLNTKSMLVKEVRLDCRKGDYLNNLIEKIMRLFIEHNISKDDEESLLRKYKWETRVKRGEKEKNDTKLKGFCWIGVDEGYSDGLANLTNLKKYGYNSLNDVVKRINNVKEKEERRWITSYWEVGYRFCNGIENGYKWINRLLGSGLFVFEFGISIEMGYKCFYGRGVGDEEVVVGEGVVVTFSSLEILTNSCVGGIMVILIFLEGLEEEALVEFMVELFEESDKKNEMYGLFN</sequence>
<evidence type="ECO:0000313" key="2">
    <source>
        <dbReference type="EMBL" id="GEU31358.1"/>
    </source>
</evidence>
<reference evidence="2" key="1">
    <citation type="journal article" date="2019" name="Sci. Rep.">
        <title>Draft genome of Tanacetum cinerariifolium, the natural source of mosquito coil.</title>
        <authorList>
            <person name="Yamashiro T."/>
            <person name="Shiraishi A."/>
            <person name="Satake H."/>
            <person name="Nakayama K."/>
        </authorList>
    </citation>
    <scope>NUCLEOTIDE SEQUENCE</scope>
</reference>
<comment type="caution">
    <text evidence="2">The sequence shown here is derived from an EMBL/GenBank/DDBJ whole genome shotgun (WGS) entry which is preliminary data.</text>
</comment>
<proteinExistence type="predicted"/>
<feature type="compositionally biased region" description="Basic and acidic residues" evidence="1">
    <location>
        <begin position="15"/>
        <end position="24"/>
    </location>
</feature>
<dbReference type="AlphaFoldDB" id="A0A6L2J2W5"/>
<gene>
    <name evidence="2" type="ORF">Tci_003336</name>
</gene>
<feature type="region of interest" description="Disordered" evidence="1">
    <location>
        <begin position="1"/>
        <end position="29"/>
    </location>
</feature>